<dbReference type="GeneID" id="36586968"/>
<dbReference type="STRING" id="1095630.A0A2J6TV59"/>
<dbReference type="AlphaFoldDB" id="A0A2J6TV59"/>
<dbReference type="InParanoid" id="A0A2J6TV59"/>
<organism evidence="1 2">
    <name type="scientific">Hyaloscypha bicolor E</name>
    <dbReference type="NCBI Taxonomy" id="1095630"/>
    <lineage>
        <taxon>Eukaryota</taxon>
        <taxon>Fungi</taxon>
        <taxon>Dikarya</taxon>
        <taxon>Ascomycota</taxon>
        <taxon>Pezizomycotina</taxon>
        <taxon>Leotiomycetes</taxon>
        <taxon>Helotiales</taxon>
        <taxon>Hyaloscyphaceae</taxon>
        <taxon>Hyaloscypha</taxon>
        <taxon>Hyaloscypha bicolor</taxon>
    </lineage>
</organism>
<dbReference type="OrthoDB" id="3545008at2759"/>
<name>A0A2J6TV59_9HELO</name>
<proteinExistence type="predicted"/>
<accession>A0A2J6TV59</accession>
<reference evidence="1 2" key="1">
    <citation type="submission" date="2016-04" db="EMBL/GenBank/DDBJ databases">
        <title>A degradative enzymes factory behind the ericoid mycorrhizal symbiosis.</title>
        <authorList>
            <consortium name="DOE Joint Genome Institute"/>
            <person name="Martino E."/>
            <person name="Morin E."/>
            <person name="Grelet G."/>
            <person name="Kuo A."/>
            <person name="Kohler A."/>
            <person name="Daghino S."/>
            <person name="Barry K."/>
            <person name="Choi C."/>
            <person name="Cichocki N."/>
            <person name="Clum A."/>
            <person name="Copeland A."/>
            <person name="Hainaut M."/>
            <person name="Haridas S."/>
            <person name="Labutti K."/>
            <person name="Lindquist E."/>
            <person name="Lipzen A."/>
            <person name="Khouja H.-R."/>
            <person name="Murat C."/>
            <person name="Ohm R."/>
            <person name="Olson A."/>
            <person name="Spatafora J."/>
            <person name="Veneault-Fourrey C."/>
            <person name="Henrissat B."/>
            <person name="Grigoriev I."/>
            <person name="Martin F."/>
            <person name="Perotto S."/>
        </authorList>
    </citation>
    <scope>NUCLEOTIDE SEQUENCE [LARGE SCALE GENOMIC DNA]</scope>
    <source>
        <strain evidence="1 2">E</strain>
    </source>
</reference>
<gene>
    <name evidence="1" type="ORF">K444DRAFT_605883</name>
</gene>
<dbReference type="Proteomes" id="UP000235371">
    <property type="component" value="Unassembled WGS sequence"/>
</dbReference>
<dbReference type="EMBL" id="KZ613740">
    <property type="protein sequence ID" value="PMD66897.1"/>
    <property type="molecule type" value="Genomic_DNA"/>
</dbReference>
<evidence type="ECO:0000313" key="1">
    <source>
        <dbReference type="EMBL" id="PMD66897.1"/>
    </source>
</evidence>
<dbReference type="RefSeq" id="XP_024743801.1">
    <property type="nucleotide sequence ID" value="XM_024878891.1"/>
</dbReference>
<sequence>MSATPRLGSCTIHFTPKTYKEETEGKGIEPKTRGLNLVLYSPNRKWHVKLTFQGKLQSAQSRTFAKVTKRRKDLENLCLCIDFDLIQLLANTITELLLIRQQDTHSQRLYLRISLDTESEYAAIVDNLWFCICEDPFRVRFPVYNGSSSTRNLSEIKKIQELSNGIHLVCVDSMDYVYKEVDRPLYVPRDTEVLEQELRNLERIRSSKGVVRLITVVISDNPYRTAKAKDDNPTSLQGILLEYYPNGTLQNVL</sequence>
<protein>
    <submittedName>
        <fullName evidence="1">Uncharacterized protein</fullName>
    </submittedName>
</protein>
<evidence type="ECO:0000313" key="2">
    <source>
        <dbReference type="Proteomes" id="UP000235371"/>
    </source>
</evidence>
<keyword evidence="2" id="KW-1185">Reference proteome</keyword>